<keyword evidence="2" id="KW-0201">Cytochrome c-type biogenesis</keyword>
<evidence type="ECO:0000256" key="5">
    <source>
        <dbReference type="SAM" id="SignalP"/>
    </source>
</evidence>
<dbReference type="SUPFAM" id="SSF52833">
    <property type="entry name" value="Thioredoxin-like"/>
    <property type="match status" value="1"/>
</dbReference>
<dbReference type="Proteomes" id="UP000266118">
    <property type="component" value="Chromosome"/>
</dbReference>
<dbReference type="PANTHER" id="PTHR42852:SF6">
    <property type="entry name" value="THIOL:DISULFIDE INTERCHANGE PROTEIN DSBE"/>
    <property type="match status" value="1"/>
</dbReference>
<keyword evidence="5" id="KW-0732">Signal</keyword>
<dbReference type="InterPro" id="IPR013766">
    <property type="entry name" value="Thioredoxin_domain"/>
</dbReference>
<dbReference type="InterPro" id="IPR050553">
    <property type="entry name" value="Thioredoxin_ResA/DsbE_sf"/>
</dbReference>
<dbReference type="Pfam" id="PF14289">
    <property type="entry name" value="DUF4369"/>
    <property type="match status" value="1"/>
</dbReference>
<evidence type="ECO:0000313" key="8">
    <source>
        <dbReference type="Proteomes" id="UP000266118"/>
    </source>
</evidence>
<dbReference type="InterPro" id="IPR013740">
    <property type="entry name" value="Redoxin"/>
</dbReference>
<dbReference type="RefSeq" id="WP_119986612.1">
    <property type="nucleotide sequence ID" value="NZ_CP032489.1"/>
</dbReference>
<dbReference type="PROSITE" id="PS51352">
    <property type="entry name" value="THIOREDOXIN_2"/>
    <property type="match status" value="1"/>
</dbReference>
<keyword evidence="3" id="KW-1015">Disulfide bond</keyword>
<keyword evidence="8" id="KW-1185">Reference proteome</keyword>
<evidence type="ECO:0000313" key="7">
    <source>
        <dbReference type="EMBL" id="AYD47462.1"/>
    </source>
</evidence>
<organism evidence="7 8">
    <name type="scientific">Arachidicoccus soli</name>
    <dbReference type="NCBI Taxonomy" id="2341117"/>
    <lineage>
        <taxon>Bacteria</taxon>
        <taxon>Pseudomonadati</taxon>
        <taxon>Bacteroidota</taxon>
        <taxon>Chitinophagia</taxon>
        <taxon>Chitinophagales</taxon>
        <taxon>Chitinophagaceae</taxon>
        <taxon>Arachidicoccus</taxon>
    </lineage>
</organism>
<evidence type="ECO:0000256" key="1">
    <source>
        <dbReference type="ARBA" id="ARBA00004196"/>
    </source>
</evidence>
<protein>
    <submittedName>
        <fullName evidence="7">AhpC/TSA family protein</fullName>
    </submittedName>
</protein>
<name>A0A386HP47_9BACT</name>
<dbReference type="Pfam" id="PF08534">
    <property type="entry name" value="Redoxin"/>
    <property type="match status" value="1"/>
</dbReference>
<dbReference type="GO" id="GO:0017004">
    <property type="term" value="P:cytochrome complex assembly"/>
    <property type="evidence" value="ECO:0007669"/>
    <property type="project" value="UniProtKB-KW"/>
</dbReference>
<dbReference type="Gene3D" id="3.40.30.10">
    <property type="entry name" value="Glutaredoxin"/>
    <property type="match status" value="1"/>
</dbReference>
<reference evidence="7 8" key="1">
    <citation type="submission" date="2018-09" db="EMBL/GenBank/DDBJ databases">
        <title>Arachidicoccus sp. nov., a bacterium isolated from soil.</title>
        <authorList>
            <person name="Weon H.-Y."/>
            <person name="Kwon S.-W."/>
            <person name="Lee S.A."/>
        </authorList>
    </citation>
    <scope>NUCLEOTIDE SEQUENCE [LARGE SCALE GENOMIC DNA]</scope>
    <source>
        <strain evidence="7 8">KIS59-12</strain>
    </source>
</reference>
<gene>
    <name evidence="7" type="ORF">D6B99_07505</name>
</gene>
<evidence type="ECO:0000259" key="6">
    <source>
        <dbReference type="PROSITE" id="PS51352"/>
    </source>
</evidence>
<dbReference type="AlphaFoldDB" id="A0A386HP47"/>
<evidence type="ECO:0000256" key="3">
    <source>
        <dbReference type="ARBA" id="ARBA00023157"/>
    </source>
</evidence>
<dbReference type="OrthoDB" id="1069091at2"/>
<accession>A0A386HP47</accession>
<dbReference type="InterPro" id="IPR025380">
    <property type="entry name" value="DUF4369"/>
</dbReference>
<evidence type="ECO:0000256" key="2">
    <source>
        <dbReference type="ARBA" id="ARBA00022748"/>
    </source>
</evidence>
<feature type="domain" description="Thioredoxin" evidence="6">
    <location>
        <begin position="256"/>
        <end position="398"/>
    </location>
</feature>
<dbReference type="KEGG" id="ark:D6B99_07505"/>
<feature type="signal peptide" evidence="5">
    <location>
        <begin position="1"/>
        <end position="17"/>
    </location>
</feature>
<comment type="subcellular location">
    <subcellularLocation>
        <location evidence="1">Cell envelope</location>
    </subcellularLocation>
</comment>
<dbReference type="PANTHER" id="PTHR42852">
    <property type="entry name" value="THIOL:DISULFIDE INTERCHANGE PROTEIN DSBE"/>
    <property type="match status" value="1"/>
</dbReference>
<evidence type="ECO:0000256" key="4">
    <source>
        <dbReference type="ARBA" id="ARBA00023284"/>
    </source>
</evidence>
<dbReference type="GO" id="GO:0030313">
    <property type="term" value="C:cell envelope"/>
    <property type="evidence" value="ECO:0007669"/>
    <property type="project" value="UniProtKB-SubCell"/>
</dbReference>
<dbReference type="InterPro" id="IPR036249">
    <property type="entry name" value="Thioredoxin-like_sf"/>
</dbReference>
<dbReference type="GO" id="GO:0016491">
    <property type="term" value="F:oxidoreductase activity"/>
    <property type="evidence" value="ECO:0007669"/>
    <property type="project" value="InterPro"/>
</dbReference>
<keyword evidence="4" id="KW-0676">Redox-active center</keyword>
<feature type="chain" id="PRO_5017421182" evidence="5">
    <location>
        <begin position="18"/>
        <end position="398"/>
    </location>
</feature>
<dbReference type="CDD" id="cd02966">
    <property type="entry name" value="TlpA_like_family"/>
    <property type="match status" value="1"/>
</dbReference>
<sequence>MKKNLFWLLNISLLLFACNNSKKQNGYTITGILKGIDSGMVKISTSNEADRTSKVIDSAIIKNSQFELKGKIDNPQMVNVSITPGNWSFNIFLEDTILQVTADTIGSQHYDYTSYGGSVGAILKTYTESGSRNYDDWMQYQNDPGQHQYDTIITNLYKKAEAEAKKNNLDQEYVYRDQADSVRSLLQKWQKSKIESYVDQHPASVAGVYMFNQLYIFSQDMSVEALKNMLNKYTDQAKTSVYYKYLSNELAKKEAVAVGSVAPDFTLMRRDSSKFTLSSTRGKYMMIDFWASWCHPCRQAIPHWKEVYQKYHDKGFDMVSVSDDSRWSDWERAMDQEKMPWTQVCDEFPVKNMPARVGSLYMTTYIPFYVLLDKEGKILVYSGKEADIDNKLKEIFGS</sequence>
<proteinExistence type="predicted"/>
<dbReference type="EMBL" id="CP032489">
    <property type="protein sequence ID" value="AYD47462.1"/>
    <property type="molecule type" value="Genomic_DNA"/>
</dbReference>
<dbReference type="PROSITE" id="PS51257">
    <property type="entry name" value="PROKAR_LIPOPROTEIN"/>
    <property type="match status" value="1"/>
</dbReference>